<dbReference type="PANTHER" id="PTHR13438:SF2">
    <property type="entry name" value="AMINOACYL TRNA SYNTHASE COMPLEX-INTERACTING MULTIFUNCTIONAL PROTEIN 2"/>
    <property type="match status" value="1"/>
</dbReference>
<keyword evidence="6" id="KW-1185">Reference proteome</keyword>
<dbReference type="InterPro" id="IPR042360">
    <property type="entry name" value="AIMP2"/>
</dbReference>
<dbReference type="AlphaFoldDB" id="A0A183AIT7"/>
<evidence type="ECO:0000256" key="1">
    <source>
        <dbReference type="ARBA" id="ARBA00004496"/>
    </source>
</evidence>
<dbReference type="Pfam" id="PF18569">
    <property type="entry name" value="Thioredoxin_16"/>
    <property type="match status" value="1"/>
</dbReference>
<dbReference type="Gene3D" id="1.20.1050.130">
    <property type="match status" value="1"/>
</dbReference>
<evidence type="ECO:0000313" key="6">
    <source>
        <dbReference type="Proteomes" id="UP000272942"/>
    </source>
</evidence>
<dbReference type="GO" id="GO:0017101">
    <property type="term" value="C:aminoacyl-tRNA synthetase multienzyme complex"/>
    <property type="evidence" value="ECO:0007669"/>
    <property type="project" value="InterPro"/>
</dbReference>
<dbReference type="PANTHER" id="PTHR13438">
    <property type="entry name" value="AMINOACYL TRNA SYNTHASE COMPLEX-INTERACTING MULTIFUNCTIONAL PROTEIN"/>
    <property type="match status" value="1"/>
</dbReference>
<evidence type="ECO:0000313" key="5">
    <source>
        <dbReference type="EMBL" id="VDP79563.1"/>
    </source>
</evidence>
<dbReference type="GO" id="GO:0005737">
    <property type="term" value="C:cytoplasm"/>
    <property type="evidence" value="ECO:0007669"/>
    <property type="project" value="UniProtKB-SubCell"/>
</dbReference>
<name>A0A183AIT7_9TREM</name>
<accession>A0A183AIT7</accession>
<protein>
    <submittedName>
        <fullName evidence="7">Thioredoxin_16 domain-containing protein</fullName>
    </submittedName>
</protein>
<dbReference type="InterPro" id="IPR041503">
    <property type="entry name" value="AIMP2_thioredoxin"/>
</dbReference>
<reference evidence="5 6" key="2">
    <citation type="submission" date="2018-11" db="EMBL/GenBank/DDBJ databases">
        <authorList>
            <consortium name="Pathogen Informatics"/>
        </authorList>
    </citation>
    <scope>NUCLEOTIDE SEQUENCE [LARGE SCALE GENOMIC DNA]</scope>
    <source>
        <strain evidence="5 6">Egypt</strain>
    </source>
</reference>
<dbReference type="EMBL" id="UZAN01043910">
    <property type="protein sequence ID" value="VDP79563.1"/>
    <property type="molecule type" value="Genomic_DNA"/>
</dbReference>
<gene>
    <name evidence="5" type="ORF">ECPE_LOCUS6874</name>
</gene>
<dbReference type="OrthoDB" id="6239055at2759"/>
<dbReference type="GO" id="GO:0006412">
    <property type="term" value="P:translation"/>
    <property type="evidence" value="ECO:0007669"/>
    <property type="project" value="UniProtKB-KW"/>
</dbReference>
<evidence type="ECO:0000313" key="7">
    <source>
        <dbReference type="WBParaSite" id="ECPE_0000688501-mRNA-1"/>
    </source>
</evidence>
<reference evidence="7" key="1">
    <citation type="submission" date="2016-06" db="UniProtKB">
        <authorList>
            <consortium name="WormBaseParasite"/>
        </authorList>
    </citation>
    <scope>IDENTIFICATION</scope>
</reference>
<keyword evidence="2" id="KW-0963">Cytoplasm</keyword>
<organism evidence="7">
    <name type="scientific">Echinostoma caproni</name>
    <dbReference type="NCBI Taxonomy" id="27848"/>
    <lineage>
        <taxon>Eukaryota</taxon>
        <taxon>Metazoa</taxon>
        <taxon>Spiralia</taxon>
        <taxon>Lophotrochozoa</taxon>
        <taxon>Platyhelminthes</taxon>
        <taxon>Trematoda</taxon>
        <taxon>Digenea</taxon>
        <taxon>Plagiorchiida</taxon>
        <taxon>Echinostomata</taxon>
        <taxon>Echinostomatoidea</taxon>
        <taxon>Echinostomatidae</taxon>
        <taxon>Echinostoma</taxon>
    </lineage>
</organism>
<dbReference type="WBParaSite" id="ECPE_0000688501-mRNA-1">
    <property type="protein sequence ID" value="ECPE_0000688501-mRNA-1"/>
    <property type="gene ID" value="ECPE_0000688501"/>
</dbReference>
<comment type="subcellular location">
    <subcellularLocation>
        <location evidence="1">Cytoplasm</location>
    </subcellularLocation>
</comment>
<sequence>MHDWAKRILYGYRLKVLFVQFRIKEILPEELVVDFVAMYAVQRLIEPVHNFVHTDSMYPVKSCSKGSGSEDITEENELEPNMCDRLNSLEESISHLLKLFKEAKKHPLKSSTTVIKTTQQHPVATPVLSQKLATPLATVVVQANPDNPPIAALLYCQTLAQKGIHISLFSYVHSTVHEMPAKLDRFLKSLSVFGNPNSSSSLCVRIVWNGHCPDCVTFTDIKATFLYGESMLIQKLLSLVEPDAPQELTELLTTIDKGLLLIPSLRQSTISLLQSHSYLTKPNRSSPSAVDCFLYVCARKSDTLNCLPANWLKICTGFQSIQTLNLLFDK</sequence>
<proteinExistence type="predicted"/>
<evidence type="ECO:0000256" key="2">
    <source>
        <dbReference type="ARBA" id="ARBA00022490"/>
    </source>
</evidence>
<keyword evidence="3" id="KW-0648">Protein biosynthesis</keyword>
<evidence type="ECO:0000259" key="4">
    <source>
        <dbReference type="Pfam" id="PF18569"/>
    </source>
</evidence>
<feature type="domain" description="AIMP2 thioredoxin-like" evidence="4">
    <location>
        <begin position="136"/>
        <end position="212"/>
    </location>
</feature>
<evidence type="ECO:0000256" key="3">
    <source>
        <dbReference type="ARBA" id="ARBA00022917"/>
    </source>
</evidence>
<dbReference type="Proteomes" id="UP000272942">
    <property type="component" value="Unassembled WGS sequence"/>
</dbReference>